<dbReference type="GO" id="GO:0005730">
    <property type="term" value="C:nucleolus"/>
    <property type="evidence" value="ECO:0007669"/>
    <property type="project" value="UniProtKB-SubCell"/>
</dbReference>
<comment type="caution">
    <text evidence="6">The sequence shown here is derived from an EMBL/GenBank/DDBJ whole genome shotgun (WGS) entry which is preliminary data.</text>
</comment>
<evidence type="ECO:0000313" key="6">
    <source>
        <dbReference type="EMBL" id="CAG8518403.1"/>
    </source>
</evidence>
<keyword evidence="5" id="KW-0539">Nucleus</keyword>
<dbReference type="PANTHER" id="PTHR13243:SF1">
    <property type="entry name" value="NUCLEOLAR PROTEIN 16"/>
    <property type="match status" value="1"/>
</dbReference>
<sequence length="148" mass="17142">MGLMVSLNGVAGGVEKLHRDESNPLDIEELKRSREPDRGIIERDDQGNVIEVIIDKEKDEGFDTNVHPTPAKTDIIRELEAKASVVYKREQYHSEEERRFVEKLINKYGDDYESMFRDIKLNVYQYTAAQLKKKCQKYLLDSSNKSCS</sequence>
<organism evidence="6 7">
    <name type="scientific">Cetraspora pellucida</name>
    <dbReference type="NCBI Taxonomy" id="1433469"/>
    <lineage>
        <taxon>Eukaryota</taxon>
        <taxon>Fungi</taxon>
        <taxon>Fungi incertae sedis</taxon>
        <taxon>Mucoromycota</taxon>
        <taxon>Glomeromycotina</taxon>
        <taxon>Glomeromycetes</taxon>
        <taxon>Diversisporales</taxon>
        <taxon>Gigasporaceae</taxon>
        <taxon>Cetraspora</taxon>
    </lineage>
</organism>
<dbReference type="PANTHER" id="PTHR13243">
    <property type="entry name" value="HSPC111 PROTEIN-RELATED"/>
    <property type="match status" value="1"/>
</dbReference>
<evidence type="ECO:0000256" key="3">
    <source>
        <dbReference type="ARBA" id="ARBA00008479"/>
    </source>
</evidence>
<accession>A0A9N9F9D3</accession>
<keyword evidence="7" id="KW-1185">Reference proteome</keyword>
<reference evidence="6" key="1">
    <citation type="submission" date="2021-06" db="EMBL/GenBank/DDBJ databases">
        <authorList>
            <person name="Kallberg Y."/>
            <person name="Tangrot J."/>
            <person name="Rosling A."/>
        </authorList>
    </citation>
    <scope>NUCLEOTIDE SEQUENCE</scope>
    <source>
        <strain evidence="6">FL966</strain>
    </source>
</reference>
<dbReference type="EMBL" id="CAJVQA010001547">
    <property type="protein sequence ID" value="CAG8518403.1"/>
    <property type="molecule type" value="Genomic_DNA"/>
</dbReference>
<evidence type="ECO:0000256" key="1">
    <source>
        <dbReference type="ARBA" id="ARBA00002889"/>
    </source>
</evidence>
<dbReference type="InterPro" id="IPR019002">
    <property type="entry name" value="Ribosome_biogenesis_Nop16"/>
</dbReference>
<protein>
    <recommendedName>
        <fullName evidence="4">Nucleolar protein 16</fullName>
    </recommendedName>
</protein>
<gene>
    <name evidence="6" type="ORF">CPELLU_LOCUS3262</name>
</gene>
<evidence type="ECO:0000256" key="4">
    <source>
        <dbReference type="ARBA" id="ARBA00015522"/>
    </source>
</evidence>
<proteinExistence type="inferred from homology"/>
<dbReference type="Pfam" id="PF09420">
    <property type="entry name" value="Nop16"/>
    <property type="match status" value="1"/>
</dbReference>
<dbReference type="OrthoDB" id="285729at2759"/>
<evidence type="ECO:0000256" key="2">
    <source>
        <dbReference type="ARBA" id="ARBA00004604"/>
    </source>
</evidence>
<dbReference type="GO" id="GO:0042273">
    <property type="term" value="P:ribosomal large subunit biogenesis"/>
    <property type="evidence" value="ECO:0007669"/>
    <property type="project" value="TreeGrafter"/>
</dbReference>
<dbReference type="AlphaFoldDB" id="A0A9N9F9D3"/>
<name>A0A9N9F9D3_9GLOM</name>
<comment type="subcellular location">
    <subcellularLocation>
        <location evidence="2">Nucleus</location>
        <location evidence="2">Nucleolus</location>
    </subcellularLocation>
</comment>
<comment type="similarity">
    <text evidence="3">Belongs to the NOP16 family.</text>
</comment>
<dbReference type="Proteomes" id="UP000789759">
    <property type="component" value="Unassembled WGS sequence"/>
</dbReference>
<evidence type="ECO:0000256" key="5">
    <source>
        <dbReference type="ARBA" id="ARBA00023242"/>
    </source>
</evidence>
<comment type="function">
    <text evidence="1">Involved in the biogenesis of the 60S ribosomal subunit.</text>
</comment>
<evidence type="ECO:0000313" key="7">
    <source>
        <dbReference type="Proteomes" id="UP000789759"/>
    </source>
</evidence>